<dbReference type="InterPro" id="IPR016024">
    <property type="entry name" value="ARM-type_fold"/>
</dbReference>
<evidence type="ECO:0000313" key="2">
    <source>
        <dbReference type="Proteomes" id="UP000673375"/>
    </source>
</evidence>
<dbReference type="SUPFAM" id="SSF48371">
    <property type="entry name" value="ARM repeat"/>
    <property type="match status" value="1"/>
</dbReference>
<comment type="caution">
    <text evidence="1">The sequence shown here is derived from an EMBL/GenBank/DDBJ whole genome shotgun (WGS) entry which is preliminary data.</text>
</comment>
<keyword evidence="2" id="KW-1185">Reference proteome</keyword>
<accession>A0ABS4CGV9</accession>
<reference evidence="1 2" key="1">
    <citation type="submission" date="2020-12" db="EMBL/GenBank/DDBJ databases">
        <title>Vagococcus allomyrinae sp. nov. and Enterococcus lavae sp. nov., isolated from the larvae of Allomyrina dichotoma.</title>
        <authorList>
            <person name="Lee S.D."/>
        </authorList>
    </citation>
    <scope>NUCLEOTIDE SEQUENCE [LARGE SCALE GENOMIC DNA]</scope>
    <source>
        <strain evidence="1 2">BWM-S5</strain>
    </source>
</reference>
<proteinExistence type="predicted"/>
<sequence>MVLEKLAVSQNRKDEAPNIELAELLVAQEDTEGIQELIEGLQMKKGIANDCIKVLYEIGERNPLLISDHVDVFLESLTSRNNRIVWGAMTALVTITEYKADKIYKQIDKVKYAYTNGSVITVDNSISVFAKLCKADRRYEKELFPFLMTHLGTCRSKEVPQHAERISICLNEENKTSFQRVLNERKPDLSSAQMKRVDKLMKDLAIL</sequence>
<dbReference type="RefSeq" id="WP_209556647.1">
    <property type="nucleotide sequence ID" value="NZ_JAEDXU010000002.1"/>
</dbReference>
<name>A0ABS4CGV9_9ENTE</name>
<evidence type="ECO:0008006" key="3">
    <source>
        <dbReference type="Google" id="ProtNLM"/>
    </source>
</evidence>
<organism evidence="1 2">
    <name type="scientific">Enterococcus larvae</name>
    <dbReference type="NCBI Taxonomy" id="2794352"/>
    <lineage>
        <taxon>Bacteria</taxon>
        <taxon>Bacillati</taxon>
        <taxon>Bacillota</taxon>
        <taxon>Bacilli</taxon>
        <taxon>Lactobacillales</taxon>
        <taxon>Enterococcaceae</taxon>
        <taxon>Enterococcus</taxon>
    </lineage>
</organism>
<dbReference type="EMBL" id="JAEDXU010000002">
    <property type="protein sequence ID" value="MBP1045856.1"/>
    <property type="molecule type" value="Genomic_DNA"/>
</dbReference>
<gene>
    <name evidence="1" type="ORF">I6N96_06150</name>
</gene>
<dbReference type="Proteomes" id="UP000673375">
    <property type="component" value="Unassembled WGS sequence"/>
</dbReference>
<evidence type="ECO:0000313" key="1">
    <source>
        <dbReference type="EMBL" id="MBP1045856.1"/>
    </source>
</evidence>
<protein>
    <recommendedName>
        <fullName evidence="3">HEAT repeat domain-containing protein</fullName>
    </recommendedName>
</protein>